<dbReference type="AlphaFoldDB" id="A0A7T7L5U5"/>
<sequence>MQQDLRAWSLSWSEADPRRNAFEWDDDEEARISALVAGMTPSAETDVDADADRMKGFRFVSEVSVLLASRYGRWACGWGWSTYLGGPVGAWCCDMHSVGEAEETAARVVASLLEWRDWLEDMAERFEQLAPPPDANAEDRSWHLERAVTRLVTTVVDRTHAESAWYGLCDTTLTWFLSSTGLRPEAARKAVEAAIGGRFKSWAEPAPPLVDAVGEDLAVRLTGRGFYREG</sequence>
<keyword evidence="2" id="KW-1185">Reference proteome</keyword>
<organism evidence="1 2">
    <name type="scientific">Streptomyces liliifuscus</name>
    <dbReference type="NCBI Taxonomy" id="2797636"/>
    <lineage>
        <taxon>Bacteria</taxon>
        <taxon>Bacillati</taxon>
        <taxon>Actinomycetota</taxon>
        <taxon>Actinomycetes</taxon>
        <taxon>Kitasatosporales</taxon>
        <taxon>Streptomycetaceae</taxon>
        <taxon>Streptomyces</taxon>
    </lineage>
</organism>
<evidence type="ECO:0000313" key="2">
    <source>
        <dbReference type="Proteomes" id="UP000595636"/>
    </source>
</evidence>
<dbReference type="Proteomes" id="UP000595636">
    <property type="component" value="Chromosome"/>
</dbReference>
<gene>
    <name evidence="1" type="ORF">JEQ17_30465</name>
</gene>
<dbReference type="KEGG" id="slf:JEQ17_30465"/>
<evidence type="ECO:0000313" key="1">
    <source>
        <dbReference type="EMBL" id="QQM47016.1"/>
    </source>
</evidence>
<protein>
    <submittedName>
        <fullName evidence="1">Uncharacterized protein</fullName>
    </submittedName>
</protein>
<proteinExistence type="predicted"/>
<name>A0A7T7L5U5_9ACTN</name>
<reference evidence="1 2" key="1">
    <citation type="submission" date="2020-12" db="EMBL/GenBank/DDBJ databases">
        <title>A novel species.</title>
        <authorList>
            <person name="Li K."/>
        </authorList>
    </citation>
    <scope>NUCLEOTIDE SEQUENCE [LARGE SCALE GENOMIC DNA]</scope>
    <source>
        <strain evidence="1 2">ZYC-3</strain>
    </source>
</reference>
<accession>A0A7T7L5U5</accession>
<dbReference type="EMBL" id="CP066831">
    <property type="protein sequence ID" value="QQM47016.1"/>
    <property type="molecule type" value="Genomic_DNA"/>
</dbReference>